<dbReference type="RefSeq" id="WP_092098363.1">
    <property type="nucleotide sequence ID" value="NZ_FNAR01000022.1"/>
</dbReference>
<keyword evidence="2" id="KW-0378">Hydrolase</keyword>
<feature type="transmembrane region" description="Helical" evidence="3">
    <location>
        <begin position="7"/>
        <end position="28"/>
    </location>
</feature>
<gene>
    <name evidence="5" type="ORF">SAMN04488126_12210</name>
</gene>
<dbReference type="EMBL" id="FNAR01000022">
    <property type="protein sequence ID" value="SDE80840.1"/>
    <property type="molecule type" value="Genomic_DNA"/>
</dbReference>
<dbReference type="Gene3D" id="3.30.565.40">
    <property type="entry name" value="Fervidobacterium nodosum Rt17-B1 like"/>
    <property type="match status" value="1"/>
</dbReference>
<name>A0A1G7FYC6_9BACL</name>
<dbReference type="InterPro" id="IPR037126">
    <property type="entry name" value="PdaC/RsiV-like_sf"/>
</dbReference>
<dbReference type="PROSITE" id="PS51677">
    <property type="entry name" value="NODB"/>
    <property type="match status" value="1"/>
</dbReference>
<sequence>MIKRLKFPAWVVIGTAMILIVAGVIQLFDSAGLRKSAENVTTISKYPGLDLHTLTKETDHYTYSISQPETEHQAINESINQWIDGEKGAFLKEVEISKESLDDTMRAHLNIQVETNRMSENFYSLVFRSYSITGGANGQNKVNVFNLDMTNGRLLELGDALELDGENIDQLKEIIWEGLQSNQEWQLYVDETLFNEVMGDPDNWKWSIDNGHFTLYWDEYEIAAGAAGEMELDIPIEKIAVFLKKSIQSYLAMPEEQVRELDAIREREQLKLDPDGKYIALTFDDGPSAAVTPKILQALKDHNAKATFFMLGSQAEYYPGLVREVAKAGHEIGNHSGSHPDLSKADAAKIRDEIAGTTKTIKDAAGVDVNHFRPPYGAYNEGVIDYMNETGQSIILWSVDSLDWKYRNSETVRQTILQQASPGAIVLMHDIHPTTADALPDLLSALEQEGYEFVTVSQLLEWKGQAGVGPYFGSRQASGK</sequence>
<dbReference type="InterPro" id="IPR021729">
    <property type="entry name" value="DUF3298"/>
</dbReference>
<dbReference type="Pfam" id="PF01522">
    <property type="entry name" value="Polysacc_deac_1"/>
    <property type="match status" value="1"/>
</dbReference>
<keyword evidence="3" id="KW-0472">Membrane</keyword>
<evidence type="ECO:0000313" key="6">
    <source>
        <dbReference type="Proteomes" id="UP000198823"/>
    </source>
</evidence>
<dbReference type="InterPro" id="IPR025303">
    <property type="entry name" value="PdaC"/>
</dbReference>
<dbReference type="InterPro" id="IPR011330">
    <property type="entry name" value="Glyco_hydro/deAcase_b/a-brl"/>
</dbReference>
<dbReference type="OrthoDB" id="9812065at2"/>
<evidence type="ECO:0000259" key="4">
    <source>
        <dbReference type="PROSITE" id="PS51677"/>
    </source>
</evidence>
<dbReference type="Pfam" id="PF11738">
    <property type="entry name" value="DUF3298"/>
    <property type="match status" value="1"/>
</dbReference>
<evidence type="ECO:0000256" key="1">
    <source>
        <dbReference type="ARBA" id="ARBA00022723"/>
    </source>
</evidence>
<dbReference type="Gene3D" id="3.20.20.370">
    <property type="entry name" value="Glycoside hydrolase/deacetylase"/>
    <property type="match status" value="1"/>
</dbReference>
<keyword evidence="1" id="KW-0479">Metal-binding</keyword>
<dbReference type="SUPFAM" id="SSF88713">
    <property type="entry name" value="Glycoside hydrolase/deacetylase"/>
    <property type="match status" value="1"/>
</dbReference>
<dbReference type="STRING" id="426756.SAMN04488126_12210"/>
<protein>
    <submittedName>
        <fullName evidence="5">Peptidoglycan/xylan/chitin deacetylase, PgdA/CDA1 family</fullName>
    </submittedName>
</protein>
<evidence type="ECO:0000313" key="5">
    <source>
        <dbReference type="EMBL" id="SDE80840.1"/>
    </source>
</evidence>
<evidence type="ECO:0000256" key="3">
    <source>
        <dbReference type="SAM" id="Phobius"/>
    </source>
</evidence>
<dbReference type="AlphaFoldDB" id="A0A1G7FYC6"/>
<dbReference type="InterPro" id="IPR002509">
    <property type="entry name" value="NODB_dom"/>
</dbReference>
<proteinExistence type="predicted"/>
<dbReference type="PANTHER" id="PTHR10587:SF133">
    <property type="entry name" value="CHITIN DEACETYLASE 1-RELATED"/>
    <property type="match status" value="1"/>
</dbReference>
<dbReference type="Gene3D" id="3.90.640.20">
    <property type="entry name" value="Heat-shock cognate protein, ATPase"/>
    <property type="match status" value="1"/>
</dbReference>
<dbReference type="GO" id="GO:0016020">
    <property type="term" value="C:membrane"/>
    <property type="evidence" value="ECO:0007669"/>
    <property type="project" value="TreeGrafter"/>
</dbReference>
<keyword evidence="3" id="KW-0812">Transmembrane</keyword>
<dbReference type="InterPro" id="IPR050248">
    <property type="entry name" value="Polysacc_deacetylase_ArnD"/>
</dbReference>
<evidence type="ECO:0000256" key="2">
    <source>
        <dbReference type="ARBA" id="ARBA00022801"/>
    </source>
</evidence>
<dbReference type="Pfam" id="PF13739">
    <property type="entry name" value="PdaC"/>
    <property type="match status" value="1"/>
</dbReference>
<dbReference type="GO" id="GO:0005975">
    <property type="term" value="P:carbohydrate metabolic process"/>
    <property type="evidence" value="ECO:0007669"/>
    <property type="project" value="InterPro"/>
</dbReference>
<dbReference type="PANTHER" id="PTHR10587">
    <property type="entry name" value="GLYCOSYL TRANSFERASE-RELATED"/>
    <property type="match status" value="1"/>
</dbReference>
<accession>A0A1G7FYC6</accession>
<reference evidence="5 6" key="1">
    <citation type="submission" date="2016-10" db="EMBL/GenBank/DDBJ databases">
        <authorList>
            <person name="de Groot N.N."/>
        </authorList>
    </citation>
    <scope>NUCLEOTIDE SEQUENCE [LARGE SCALE GENOMIC DNA]</scope>
    <source>
        <strain evidence="5 6">CGMCC 1.6762</strain>
    </source>
</reference>
<keyword evidence="3" id="KW-1133">Transmembrane helix</keyword>
<organism evidence="5 6">
    <name type="scientific">Bhargavaea beijingensis</name>
    <dbReference type="NCBI Taxonomy" id="426756"/>
    <lineage>
        <taxon>Bacteria</taxon>
        <taxon>Bacillati</taxon>
        <taxon>Bacillota</taxon>
        <taxon>Bacilli</taxon>
        <taxon>Bacillales</taxon>
        <taxon>Caryophanaceae</taxon>
        <taxon>Bhargavaea</taxon>
    </lineage>
</organism>
<dbReference type="CDD" id="cd10917">
    <property type="entry name" value="CE4_NodB_like_6s_7s"/>
    <property type="match status" value="1"/>
</dbReference>
<feature type="domain" description="NodB homology" evidence="4">
    <location>
        <begin position="277"/>
        <end position="454"/>
    </location>
</feature>
<dbReference type="GO" id="GO:0046872">
    <property type="term" value="F:metal ion binding"/>
    <property type="evidence" value="ECO:0007669"/>
    <property type="project" value="UniProtKB-KW"/>
</dbReference>
<dbReference type="GO" id="GO:0016810">
    <property type="term" value="F:hydrolase activity, acting on carbon-nitrogen (but not peptide) bonds"/>
    <property type="evidence" value="ECO:0007669"/>
    <property type="project" value="InterPro"/>
</dbReference>
<dbReference type="Proteomes" id="UP000198823">
    <property type="component" value="Unassembled WGS sequence"/>
</dbReference>